<proteinExistence type="predicted"/>
<dbReference type="GO" id="GO:0000428">
    <property type="term" value="C:DNA-directed RNA polymerase complex"/>
    <property type="evidence" value="ECO:0007669"/>
    <property type="project" value="UniProtKB-KW"/>
</dbReference>
<protein>
    <recommendedName>
        <fullName evidence="5">DNA-directed RNA polymerase</fullName>
    </recommendedName>
</protein>
<dbReference type="Proteomes" id="UP000262583">
    <property type="component" value="Chromosome"/>
</dbReference>
<dbReference type="InterPro" id="IPR036161">
    <property type="entry name" value="RPB6/omega-like_sf"/>
</dbReference>
<keyword evidence="2" id="KW-0804">Transcription</keyword>
<accession>A0A2Z4Y6M5</accession>
<evidence type="ECO:0000256" key="2">
    <source>
        <dbReference type="ARBA" id="ARBA00023163"/>
    </source>
</evidence>
<dbReference type="GO" id="GO:0003677">
    <property type="term" value="F:DNA binding"/>
    <property type="evidence" value="ECO:0007669"/>
    <property type="project" value="InterPro"/>
</dbReference>
<name>A0A2Z4Y6M5_SUMC1</name>
<dbReference type="AlphaFoldDB" id="A0A2Z4Y6M5"/>
<dbReference type="EMBL" id="CP030759">
    <property type="protein sequence ID" value="AXA36488.1"/>
    <property type="molecule type" value="Genomic_DNA"/>
</dbReference>
<organism evidence="3 4">
    <name type="scientific">Sumerlaea chitinivorans</name>
    <dbReference type="NCBI Taxonomy" id="2250252"/>
    <lineage>
        <taxon>Bacteria</taxon>
        <taxon>Candidatus Sumerlaeota</taxon>
        <taxon>Candidatus Sumerlaeia</taxon>
        <taxon>Candidatus Sumerlaeales</taxon>
        <taxon>Candidatus Sumerlaeaceae</taxon>
        <taxon>Candidatus Sumerlaea</taxon>
    </lineage>
</organism>
<evidence type="ECO:0000256" key="1">
    <source>
        <dbReference type="ARBA" id="ARBA00022478"/>
    </source>
</evidence>
<keyword evidence="1" id="KW-0240">DNA-directed RNA polymerase</keyword>
<dbReference type="GO" id="GO:0006351">
    <property type="term" value="P:DNA-templated transcription"/>
    <property type="evidence" value="ECO:0007669"/>
    <property type="project" value="InterPro"/>
</dbReference>
<dbReference type="SUPFAM" id="SSF63562">
    <property type="entry name" value="RPB6/omega subunit-like"/>
    <property type="match status" value="1"/>
</dbReference>
<evidence type="ECO:0008006" key="5">
    <source>
        <dbReference type="Google" id="ProtNLM"/>
    </source>
</evidence>
<dbReference type="KEGG" id="schv:BRCON_1711"/>
<dbReference type="GO" id="GO:0003899">
    <property type="term" value="F:DNA-directed RNA polymerase activity"/>
    <property type="evidence" value="ECO:0007669"/>
    <property type="project" value="InterPro"/>
</dbReference>
<evidence type="ECO:0000313" key="4">
    <source>
        <dbReference type="Proteomes" id="UP000262583"/>
    </source>
</evidence>
<reference evidence="3 4" key="1">
    <citation type="submission" date="2018-05" db="EMBL/GenBank/DDBJ databases">
        <title>A metagenomic window into the 2 km-deep terrestrial subsurface aquifer revealed taxonomically and functionally diverse microbial community comprising novel uncultured bacterial lineages.</title>
        <authorList>
            <person name="Kadnikov V.V."/>
            <person name="Mardanov A.V."/>
            <person name="Beletsky A.V."/>
            <person name="Banks D."/>
            <person name="Pimenov N.V."/>
            <person name="Frank Y.A."/>
            <person name="Karnachuk O.V."/>
            <person name="Ravin N.V."/>
        </authorList>
    </citation>
    <scope>NUCLEOTIDE SEQUENCE [LARGE SCALE GENOMIC DNA]</scope>
    <source>
        <strain evidence="3">BY</strain>
    </source>
</reference>
<gene>
    <name evidence="3" type="ORF">BRCON_1711</name>
</gene>
<sequence length="66" mass="7415">MMCLMVNAIAKRSAQLHAGEKPQVPLSDEHRDYVKIATQEFLADKLVIQPRTTPKIEETAPLIQAE</sequence>
<dbReference type="Gene3D" id="3.90.940.10">
    <property type="match status" value="1"/>
</dbReference>
<evidence type="ECO:0000313" key="3">
    <source>
        <dbReference type="EMBL" id="AXA36488.1"/>
    </source>
</evidence>